<dbReference type="AlphaFoldDB" id="A0A2H0KAZ4"/>
<evidence type="ECO:0000256" key="4">
    <source>
        <dbReference type="ARBA" id="ARBA00022801"/>
    </source>
</evidence>
<evidence type="ECO:0000256" key="1">
    <source>
        <dbReference type="ARBA" id="ARBA00004651"/>
    </source>
</evidence>
<keyword evidence="3 7" id="KW-0812">Transmembrane</keyword>
<dbReference type="GO" id="GO:0016787">
    <property type="term" value="F:hydrolase activity"/>
    <property type="evidence" value="ECO:0007669"/>
    <property type="project" value="UniProtKB-KW"/>
</dbReference>
<feature type="transmembrane region" description="Helical" evidence="7">
    <location>
        <begin position="134"/>
        <end position="152"/>
    </location>
</feature>
<evidence type="ECO:0000256" key="6">
    <source>
        <dbReference type="ARBA" id="ARBA00023136"/>
    </source>
</evidence>
<evidence type="ECO:0000256" key="7">
    <source>
        <dbReference type="SAM" id="Phobius"/>
    </source>
</evidence>
<feature type="transmembrane region" description="Helical" evidence="7">
    <location>
        <begin position="65"/>
        <end position="87"/>
    </location>
</feature>
<evidence type="ECO:0000256" key="3">
    <source>
        <dbReference type="ARBA" id="ARBA00022692"/>
    </source>
</evidence>
<dbReference type="PANTHER" id="PTHR14969:SF62">
    <property type="entry name" value="DECAPRENYLPHOSPHORYL-5-PHOSPHORIBOSE PHOSPHATASE RV3807C-RELATED"/>
    <property type="match status" value="1"/>
</dbReference>
<dbReference type="InterPro" id="IPR036938">
    <property type="entry name" value="PAP2/HPO_sf"/>
</dbReference>
<dbReference type="GO" id="GO:0005886">
    <property type="term" value="C:plasma membrane"/>
    <property type="evidence" value="ECO:0007669"/>
    <property type="project" value="UniProtKB-SubCell"/>
</dbReference>
<dbReference type="CDD" id="cd01610">
    <property type="entry name" value="PAP2_like"/>
    <property type="match status" value="1"/>
</dbReference>
<dbReference type="Gene3D" id="1.20.144.10">
    <property type="entry name" value="Phosphatidic acid phosphatase type 2/haloperoxidase"/>
    <property type="match status" value="1"/>
</dbReference>
<dbReference type="Proteomes" id="UP000229342">
    <property type="component" value="Unassembled WGS sequence"/>
</dbReference>
<name>A0A2H0KAZ4_9BACT</name>
<proteinExistence type="predicted"/>
<feature type="transmembrane region" description="Helical" evidence="7">
    <location>
        <begin position="107"/>
        <end position="127"/>
    </location>
</feature>
<comment type="subcellular location">
    <subcellularLocation>
        <location evidence="1">Cell membrane</location>
        <topology evidence="1">Multi-pass membrane protein</topology>
    </subcellularLocation>
</comment>
<feature type="transmembrane region" description="Helical" evidence="7">
    <location>
        <begin position="20"/>
        <end position="45"/>
    </location>
</feature>
<organism evidence="9 10">
    <name type="scientific">Candidatus Taylorbacteria bacterium CG11_big_fil_rev_8_21_14_0_20_46_11</name>
    <dbReference type="NCBI Taxonomy" id="1975025"/>
    <lineage>
        <taxon>Bacteria</taxon>
        <taxon>Candidatus Tayloriibacteriota</taxon>
    </lineage>
</organism>
<dbReference type="EMBL" id="PCVG01000054">
    <property type="protein sequence ID" value="PIQ68416.1"/>
    <property type="molecule type" value="Genomic_DNA"/>
</dbReference>
<dbReference type="Pfam" id="PF01569">
    <property type="entry name" value="PAP2"/>
    <property type="match status" value="1"/>
</dbReference>
<evidence type="ECO:0000256" key="5">
    <source>
        <dbReference type="ARBA" id="ARBA00022989"/>
    </source>
</evidence>
<feature type="domain" description="Phosphatidic acid phosphatase type 2/haloperoxidase" evidence="8">
    <location>
        <begin position="65"/>
        <end position="173"/>
    </location>
</feature>
<feature type="transmembrane region" description="Helical" evidence="7">
    <location>
        <begin position="158"/>
        <end position="176"/>
    </location>
</feature>
<dbReference type="PANTHER" id="PTHR14969">
    <property type="entry name" value="SPHINGOSINE-1-PHOSPHATE PHOSPHOHYDROLASE"/>
    <property type="match status" value="1"/>
</dbReference>
<accession>A0A2H0KAZ4</accession>
<evidence type="ECO:0000313" key="9">
    <source>
        <dbReference type="EMBL" id="PIQ68416.1"/>
    </source>
</evidence>
<dbReference type="InterPro" id="IPR000326">
    <property type="entry name" value="PAP2/HPO"/>
</dbReference>
<protein>
    <recommendedName>
        <fullName evidence="8">Phosphatidic acid phosphatase type 2/haloperoxidase domain-containing protein</fullName>
    </recommendedName>
</protein>
<evidence type="ECO:0000259" key="8">
    <source>
        <dbReference type="SMART" id="SM00014"/>
    </source>
</evidence>
<evidence type="ECO:0000256" key="2">
    <source>
        <dbReference type="ARBA" id="ARBA00022475"/>
    </source>
</evidence>
<keyword evidence="6 7" id="KW-0472">Membrane</keyword>
<sequence>MNIDQWIVLYANLTGGSSLWAGNVVLFLAEYFPYLVVVAFLYFAFKYGRHSLSVSPSKEGEKFRLIVEGIGAGIVARGFVELIRFFIHRPRPFMDISSIVPLFSETSYSFPSGHASFFFALSTVVYLYNKRWGAWFFVASTVITLARVMAGVHYLSDIVGGAVLGITVGILVRSLFHRIQQRTSILSPR</sequence>
<keyword evidence="5 7" id="KW-1133">Transmembrane helix</keyword>
<reference evidence="9 10" key="1">
    <citation type="submission" date="2017-09" db="EMBL/GenBank/DDBJ databases">
        <title>Depth-based differentiation of microbial function through sediment-hosted aquifers and enrichment of novel symbionts in the deep terrestrial subsurface.</title>
        <authorList>
            <person name="Probst A.J."/>
            <person name="Ladd B."/>
            <person name="Jarett J.K."/>
            <person name="Geller-Mcgrath D.E."/>
            <person name="Sieber C.M."/>
            <person name="Emerson J.B."/>
            <person name="Anantharaman K."/>
            <person name="Thomas B.C."/>
            <person name="Malmstrom R."/>
            <person name="Stieglmeier M."/>
            <person name="Klingl A."/>
            <person name="Woyke T."/>
            <person name="Ryan C.M."/>
            <person name="Banfield J.F."/>
        </authorList>
    </citation>
    <scope>NUCLEOTIDE SEQUENCE [LARGE SCALE GENOMIC DNA]</scope>
    <source>
        <strain evidence="9">CG11_big_fil_rev_8_21_14_0_20_46_11</strain>
    </source>
</reference>
<keyword evidence="4" id="KW-0378">Hydrolase</keyword>
<keyword evidence="2" id="KW-1003">Cell membrane</keyword>
<comment type="caution">
    <text evidence="9">The sequence shown here is derived from an EMBL/GenBank/DDBJ whole genome shotgun (WGS) entry which is preliminary data.</text>
</comment>
<gene>
    <name evidence="9" type="ORF">COV91_04220</name>
</gene>
<dbReference type="SMART" id="SM00014">
    <property type="entry name" value="acidPPc"/>
    <property type="match status" value="1"/>
</dbReference>
<dbReference type="SUPFAM" id="SSF48317">
    <property type="entry name" value="Acid phosphatase/Vanadium-dependent haloperoxidase"/>
    <property type="match status" value="1"/>
</dbReference>
<evidence type="ECO:0000313" key="10">
    <source>
        <dbReference type="Proteomes" id="UP000229342"/>
    </source>
</evidence>